<sequence>MQDTREKILKAYHENEGNVISLLQDIEESFGYLPEDAINWFSEQLDIPPSRFYGIATFYAQFHLKPRGENIITACCGTACHVKGSERLINSLMRELHIPSGEDTSEDKKFTVEKVNCVGACSIAPVVIINREVHGKMTADRLMREIRKIK</sequence>
<dbReference type="EMBL" id="UOGI01000147">
    <property type="protein sequence ID" value="VAX32633.1"/>
    <property type="molecule type" value="Genomic_DNA"/>
</dbReference>
<keyword evidence="4" id="KW-0408">Iron</keyword>
<dbReference type="Pfam" id="PF01257">
    <property type="entry name" value="2Fe-2S_thioredx"/>
    <property type="match status" value="1"/>
</dbReference>
<dbReference type="SUPFAM" id="SSF52833">
    <property type="entry name" value="Thioredoxin-like"/>
    <property type="match status" value="1"/>
</dbReference>
<evidence type="ECO:0000256" key="6">
    <source>
        <dbReference type="ARBA" id="ARBA00034078"/>
    </source>
</evidence>
<name>A0A3B1D731_9ZZZZ</name>
<dbReference type="Gene3D" id="1.10.10.1590">
    <property type="entry name" value="NADH-quinone oxidoreductase subunit E"/>
    <property type="match status" value="1"/>
</dbReference>
<dbReference type="CDD" id="cd03064">
    <property type="entry name" value="TRX_Fd_NuoE"/>
    <property type="match status" value="1"/>
</dbReference>
<keyword evidence="3" id="KW-0479">Metal-binding</keyword>
<dbReference type="Gene3D" id="3.40.30.10">
    <property type="entry name" value="Glutaredoxin"/>
    <property type="match status" value="1"/>
</dbReference>
<dbReference type="InterPro" id="IPR036249">
    <property type="entry name" value="Thioredoxin-like_sf"/>
</dbReference>
<proteinExistence type="inferred from homology"/>
<dbReference type="AlphaFoldDB" id="A0A3B1D731"/>
<evidence type="ECO:0000256" key="4">
    <source>
        <dbReference type="ARBA" id="ARBA00023004"/>
    </source>
</evidence>
<reference evidence="7" key="1">
    <citation type="submission" date="2018-06" db="EMBL/GenBank/DDBJ databases">
        <authorList>
            <person name="Zhirakovskaya E."/>
        </authorList>
    </citation>
    <scope>NUCLEOTIDE SEQUENCE</scope>
</reference>
<organism evidence="7">
    <name type="scientific">hydrothermal vent metagenome</name>
    <dbReference type="NCBI Taxonomy" id="652676"/>
    <lineage>
        <taxon>unclassified sequences</taxon>
        <taxon>metagenomes</taxon>
        <taxon>ecological metagenomes</taxon>
    </lineage>
</organism>
<evidence type="ECO:0000256" key="2">
    <source>
        <dbReference type="ARBA" id="ARBA00022714"/>
    </source>
</evidence>
<dbReference type="PANTHER" id="PTHR43342">
    <property type="entry name" value="NADH-QUINONE OXIDOREDUCTASE, E SUBUNIT"/>
    <property type="match status" value="1"/>
</dbReference>
<evidence type="ECO:0000256" key="1">
    <source>
        <dbReference type="ARBA" id="ARBA00010643"/>
    </source>
</evidence>
<dbReference type="GO" id="GO:0016491">
    <property type="term" value="F:oxidoreductase activity"/>
    <property type="evidence" value="ECO:0007669"/>
    <property type="project" value="InterPro"/>
</dbReference>
<gene>
    <name evidence="7" type="ORF">MNBD_NITROSPIRAE03-589</name>
</gene>
<dbReference type="PIRSF" id="PIRSF000216">
    <property type="entry name" value="NADH_DH_24kDa"/>
    <property type="match status" value="1"/>
</dbReference>
<comment type="similarity">
    <text evidence="1">Belongs to the complex I 24 kDa subunit family.</text>
</comment>
<dbReference type="InterPro" id="IPR042128">
    <property type="entry name" value="NuoE_dom"/>
</dbReference>
<protein>
    <submittedName>
        <fullName evidence="7">NAD-dependent formate dehydrogenase gamma subunit</fullName>
    </submittedName>
</protein>
<dbReference type="PANTHER" id="PTHR43342:SF1">
    <property type="entry name" value="BIFURCATING [FEFE] HYDROGENASE GAMMA SUBUNIT"/>
    <property type="match status" value="1"/>
</dbReference>
<evidence type="ECO:0000256" key="3">
    <source>
        <dbReference type="ARBA" id="ARBA00022723"/>
    </source>
</evidence>
<dbReference type="GO" id="GO:0051537">
    <property type="term" value="F:2 iron, 2 sulfur cluster binding"/>
    <property type="evidence" value="ECO:0007669"/>
    <property type="project" value="UniProtKB-KW"/>
</dbReference>
<dbReference type="InterPro" id="IPR002023">
    <property type="entry name" value="NuoE-like"/>
</dbReference>
<dbReference type="InterPro" id="IPR041921">
    <property type="entry name" value="NuoE_N"/>
</dbReference>
<accession>A0A3B1D731</accession>
<evidence type="ECO:0000313" key="7">
    <source>
        <dbReference type="EMBL" id="VAX32633.1"/>
    </source>
</evidence>
<dbReference type="GO" id="GO:0046872">
    <property type="term" value="F:metal ion binding"/>
    <property type="evidence" value="ECO:0007669"/>
    <property type="project" value="UniProtKB-KW"/>
</dbReference>
<comment type="cofactor">
    <cofactor evidence="6">
        <name>[2Fe-2S] cluster</name>
        <dbReference type="ChEBI" id="CHEBI:190135"/>
    </cofactor>
</comment>
<dbReference type="InterPro" id="IPR028431">
    <property type="entry name" value="NADP_DH_HndA-like"/>
</dbReference>
<keyword evidence="2" id="KW-0001">2Fe-2S</keyword>
<keyword evidence="5" id="KW-0411">Iron-sulfur</keyword>
<evidence type="ECO:0000256" key="5">
    <source>
        <dbReference type="ARBA" id="ARBA00023014"/>
    </source>
</evidence>